<dbReference type="InterPro" id="IPR024510">
    <property type="entry name" value="DUF2589"/>
</dbReference>
<keyword evidence="2" id="KW-1185">Reference proteome</keyword>
<gene>
    <name evidence="1" type="ORF">ACFQ0E_08635</name>
</gene>
<organism evidence="1 2">
    <name type="scientific">Lysobacter brunescens</name>
    <dbReference type="NCBI Taxonomy" id="262323"/>
    <lineage>
        <taxon>Bacteria</taxon>
        <taxon>Pseudomonadati</taxon>
        <taxon>Pseudomonadota</taxon>
        <taxon>Gammaproteobacteria</taxon>
        <taxon>Lysobacterales</taxon>
        <taxon>Lysobacteraceae</taxon>
        <taxon>Lysobacter</taxon>
    </lineage>
</organism>
<comment type="caution">
    <text evidence="1">The sequence shown here is derived from an EMBL/GenBank/DDBJ whole genome shotgun (WGS) entry which is preliminary data.</text>
</comment>
<proteinExistence type="predicted"/>
<sequence>MPNLVQELNSLDFSVYIGGPLQAAVDAQHAASMSQVSFIQEVGFKNVGTAQAPDYELRYVDFKYTKKVPNPTYDPDATTAPNNQPFNEAEVLISVPFLTMLTIPALRIEEVNIDFNAKLTSTETSNVSSEFAGSAEISAKFWKVNFKASASYKRTSSSGTSTERTYTLGVRVRAVNDELPAGLDRILTMLEDSIAAQ</sequence>
<evidence type="ECO:0000313" key="2">
    <source>
        <dbReference type="Proteomes" id="UP001597110"/>
    </source>
</evidence>
<dbReference type="Proteomes" id="UP001597110">
    <property type="component" value="Unassembled WGS sequence"/>
</dbReference>
<dbReference type="Pfam" id="PF11655">
    <property type="entry name" value="DUF2589"/>
    <property type="match status" value="1"/>
</dbReference>
<protein>
    <submittedName>
        <fullName evidence="1">DUF2589 domain-containing protein</fullName>
    </submittedName>
</protein>
<accession>A0ABW2YBM9</accession>
<evidence type="ECO:0000313" key="1">
    <source>
        <dbReference type="EMBL" id="MFD0725665.1"/>
    </source>
</evidence>
<dbReference type="RefSeq" id="WP_386823253.1">
    <property type="nucleotide sequence ID" value="NZ_JBHTIF010000001.1"/>
</dbReference>
<reference evidence="2" key="1">
    <citation type="journal article" date="2019" name="Int. J. Syst. Evol. Microbiol.">
        <title>The Global Catalogue of Microorganisms (GCM) 10K type strain sequencing project: providing services to taxonomists for standard genome sequencing and annotation.</title>
        <authorList>
            <consortium name="The Broad Institute Genomics Platform"/>
            <consortium name="The Broad Institute Genome Sequencing Center for Infectious Disease"/>
            <person name="Wu L."/>
            <person name="Ma J."/>
        </authorList>
    </citation>
    <scope>NUCLEOTIDE SEQUENCE [LARGE SCALE GENOMIC DNA]</scope>
    <source>
        <strain evidence="2">CCUG 55585</strain>
    </source>
</reference>
<name>A0ABW2YBM9_9GAMM</name>
<dbReference type="EMBL" id="JBHTIF010000001">
    <property type="protein sequence ID" value="MFD0725665.1"/>
    <property type="molecule type" value="Genomic_DNA"/>
</dbReference>